<dbReference type="GO" id="GO:0080120">
    <property type="term" value="P:CAAX-box protein maturation"/>
    <property type="evidence" value="ECO:0007669"/>
    <property type="project" value="UniProtKB-ARBA"/>
</dbReference>
<dbReference type="Pfam" id="PF02517">
    <property type="entry name" value="Rce1-like"/>
    <property type="match status" value="1"/>
</dbReference>
<dbReference type="GO" id="GO:0006508">
    <property type="term" value="P:proteolysis"/>
    <property type="evidence" value="ECO:0007669"/>
    <property type="project" value="UniProtKB-KW"/>
</dbReference>
<keyword evidence="1" id="KW-1133">Transmembrane helix</keyword>
<sequence length="147" mass="15448">MLLATASCALRRTRDIPPPSAHAQAAWGAALLGLAAAAGLLSHAQPAWTPWLSLLVLAPVLEELVFRAGLQDMLHRRGWSPAAAVLVATAAFTLAHGLRAGWTAMSLATAVPGLLLGGVWARWRRLPWCVGLHAAFNGLWLLGVSPA</sequence>
<dbReference type="GO" id="GO:0004175">
    <property type="term" value="F:endopeptidase activity"/>
    <property type="evidence" value="ECO:0007669"/>
    <property type="project" value="UniProtKB-ARBA"/>
</dbReference>
<organism evidence="3 4">
    <name type="scientific">Ideonella livida</name>
    <dbReference type="NCBI Taxonomy" id="2707176"/>
    <lineage>
        <taxon>Bacteria</taxon>
        <taxon>Pseudomonadati</taxon>
        <taxon>Pseudomonadota</taxon>
        <taxon>Betaproteobacteria</taxon>
        <taxon>Burkholderiales</taxon>
        <taxon>Sphaerotilaceae</taxon>
        <taxon>Ideonella</taxon>
    </lineage>
</organism>
<keyword evidence="3" id="KW-0378">Hydrolase</keyword>
<keyword evidence="1" id="KW-0472">Membrane</keyword>
<dbReference type="EMBL" id="JAAGOH010000037">
    <property type="protein sequence ID" value="NDY93493.1"/>
    <property type="molecule type" value="Genomic_DNA"/>
</dbReference>
<dbReference type="NCBIfam" id="NF033192">
    <property type="entry name" value="JDVT-CAAX"/>
    <property type="match status" value="1"/>
</dbReference>
<evidence type="ECO:0000313" key="4">
    <source>
        <dbReference type="Proteomes" id="UP000484255"/>
    </source>
</evidence>
<dbReference type="AlphaFoldDB" id="A0A7C9PJJ6"/>
<accession>A0A7C9PJJ6</accession>
<dbReference type="InterPro" id="IPR003675">
    <property type="entry name" value="Rce1/LyrA-like_dom"/>
</dbReference>
<proteinExistence type="predicted"/>
<feature type="transmembrane region" description="Helical" evidence="1">
    <location>
        <begin position="21"/>
        <end position="42"/>
    </location>
</feature>
<comment type="caution">
    <text evidence="3">The sequence shown here is derived from an EMBL/GenBank/DDBJ whole genome shotgun (WGS) entry which is preliminary data.</text>
</comment>
<feature type="transmembrane region" description="Helical" evidence="1">
    <location>
        <begin position="104"/>
        <end position="123"/>
    </location>
</feature>
<name>A0A7C9PJJ6_9BURK</name>
<gene>
    <name evidence="3" type="ORF">G3A44_20075</name>
</gene>
<dbReference type="RefSeq" id="WP_163459531.1">
    <property type="nucleotide sequence ID" value="NZ_JAAGOH010000037.1"/>
</dbReference>
<evidence type="ECO:0000313" key="3">
    <source>
        <dbReference type="EMBL" id="NDY93493.1"/>
    </source>
</evidence>
<keyword evidence="1" id="KW-0812">Transmembrane</keyword>
<evidence type="ECO:0000256" key="1">
    <source>
        <dbReference type="SAM" id="Phobius"/>
    </source>
</evidence>
<feature type="transmembrane region" description="Helical" evidence="1">
    <location>
        <begin position="48"/>
        <end position="66"/>
    </location>
</feature>
<feature type="transmembrane region" description="Helical" evidence="1">
    <location>
        <begin position="78"/>
        <end position="98"/>
    </location>
</feature>
<keyword evidence="3" id="KW-0645">Protease</keyword>
<dbReference type="Proteomes" id="UP000484255">
    <property type="component" value="Unassembled WGS sequence"/>
</dbReference>
<protein>
    <submittedName>
        <fullName evidence="3">JDVT-CTERM system CAAX-type protease</fullName>
    </submittedName>
</protein>
<keyword evidence="4" id="KW-1185">Reference proteome</keyword>
<evidence type="ECO:0000259" key="2">
    <source>
        <dbReference type="Pfam" id="PF02517"/>
    </source>
</evidence>
<feature type="domain" description="CAAX prenyl protease 2/Lysostaphin resistance protein A-like" evidence="2">
    <location>
        <begin position="47"/>
        <end position="138"/>
    </location>
</feature>
<reference evidence="3 4" key="1">
    <citation type="submission" date="2020-02" db="EMBL/GenBank/DDBJ databases">
        <title>Ideonella bacterium strain TBM-1.</title>
        <authorList>
            <person name="Chen W.-M."/>
        </authorList>
    </citation>
    <scope>NUCLEOTIDE SEQUENCE [LARGE SCALE GENOMIC DNA]</scope>
    <source>
        <strain evidence="3 4">TBM-1</strain>
    </source>
</reference>